<accession>A0ACB0KNN6</accession>
<evidence type="ECO:0000313" key="2">
    <source>
        <dbReference type="Proteomes" id="UP001177021"/>
    </source>
</evidence>
<keyword evidence="2" id="KW-1185">Reference proteome</keyword>
<gene>
    <name evidence="1" type="ORF">MILVUS5_LOCUS24089</name>
</gene>
<reference evidence="1" key="1">
    <citation type="submission" date="2023-10" db="EMBL/GenBank/DDBJ databases">
        <authorList>
            <person name="Rodriguez Cubillos JULIANA M."/>
            <person name="De Vega J."/>
        </authorList>
    </citation>
    <scope>NUCLEOTIDE SEQUENCE</scope>
</reference>
<protein>
    <submittedName>
        <fullName evidence="1">Uncharacterized protein</fullName>
    </submittedName>
</protein>
<proteinExistence type="predicted"/>
<comment type="caution">
    <text evidence="1">The sequence shown here is derived from an EMBL/GenBank/DDBJ whole genome shotgun (WGS) entry which is preliminary data.</text>
</comment>
<sequence length="308" mass="34581">MAETLLFLLLILSFFIIAYIIIFFTTTVLHLPPSPPAIPLIGYLHLLTPSLYKSFHSIYIKHGPLLHLRLGPSRSLLLISCASSSASIFKTNDLSFSSRPAFAFADRLPYGTSSFITAPYGPYWRFMKKLCMTELLSGRKLERSMSIRRDEIERSVKRVLENVGVATVVDLGVELMKFTNNVTCRMAMSTRAGFEVDSVQVTNQSLFKRGVLEIDPKRGTETSAEAMQWAMAELLNHPHKVRNEIESVTQNVRLVEKSDIPNLPYLQAVVKETLRLYPPGPVTTRECNQDCEINGFDIPAKTAVAINL</sequence>
<organism evidence="1 2">
    <name type="scientific">Trifolium pratense</name>
    <name type="common">Red clover</name>
    <dbReference type="NCBI Taxonomy" id="57577"/>
    <lineage>
        <taxon>Eukaryota</taxon>
        <taxon>Viridiplantae</taxon>
        <taxon>Streptophyta</taxon>
        <taxon>Embryophyta</taxon>
        <taxon>Tracheophyta</taxon>
        <taxon>Spermatophyta</taxon>
        <taxon>Magnoliopsida</taxon>
        <taxon>eudicotyledons</taxon>
        <taxon>Gunneridae</taxon>
        <taxon>Pentapetalae</taxon>
        <taxon>rosids</taxon>
        <taxon>fabids</taxon>
        <taxon>Fabales</taxon>
        <taxon>Fabaceae</taxon>
        <taxon>Papilionoideae</taxon>
        <taxon>50 kb inversion clade</taxon>
        <taxon>NPAAA clade</taxon>
        <taxon>Hologalegina</taxon>
        <taxon>IRL clade</taxon>
        <taxon>Trifolieae</taxon>
        <taxon>Trifolium</taxon>
    </lineage>
</organism>
<dbReference type="Proteomes" id="UP001177021">
    <property type="component" value="Unassembled WGS sequence"/>
</dbReference>
<name>A0ACB0KNN6_TRIPR</name>
<dbReference type="EMBL" id="CASHSV030000311">
    <property type="protein sequence ID" value="CAJ2657524.1"/>
    <property type="molecule type" value="Genomic_DNA"/>
</dbReference>
<evidence type="ECO:0000313" key="1">
    <source>
        <dbReference type="EMBL" id="CAJ2657524.1"/>
    </source>
</evidence>